<sequence length="75" mass="8633">MAIVFCQRAFKWDHLRMVQSEMETKQCNKLQRESETETTVPRNATKAQLQREHPHGTTEGTEWDGLATCPGRTLS</sequence>
<accession>A0ABV0YB08</accession>
<keyword evidence="3" id="KW-1185">Reference proteome</keyword>
<gene>
    <name evidence="2" type="ORF">AMECASPLE_008642</name>
</gene>
<dbReference type="EMBL" id="JAHRIP010028680">
    <property type="protein sequence ID" value="MEQ2290978.1"/>
    <property type="molecule type" value="Genomic_DNA"/>
</dbReference>
<protein>
    <submittedName>
        <fullName evidence="2">Uncharacterized protein</fullName>
    </submittedName>
</protein>
<name>A0ABV0YB08_9TELE</name>
<dbReference type="Proteomes" id="UP001469553">
    <property type="component" value="Unassembled WGS sequence"/>
</dbReference>
<reference evidence="2 3" key="1">
    <citation type="submission" date="2021-06" db="EMBL/GenBank/DDBJ databases">
        <authorList>
            <person name="Palmer J.M."/>
        </authorList>
    </citation>
    <scope>NUCLEOTIDE SEQUENCE [LARGE SCALE GENOMIC DNA]</scope>
    <source>
        <strain evidence="2 3">AS_MEX2019</strain>
        <tissue evidence="2">Muscle</tissue>
    </source>
</reference>
<feature type="region of interest" description="Disordered" evidence="1">
    <location>
        <begin position="27"/>
        <end position="75"/>
    </location>
</feature>
<proteinExistence type="predicted"/>
<feature type="compositionally biased region" description="Polar residues" evidence="1">
    <location>
        <begin position="37"/>
        <end position="48"/>
    </location>
</feature>
<evidence type="ECO:0000313" key="2">
    <source>
        <dbReference type="EMBL" id="MEQ2290978.1"/>
    </source>
</evidence>
<comment type="caution">
    <text evidence="2">The sequence shown here is derived from an EMBL/GenBank/DDBJ whole genome shotgun (WGS) entry which is preliminary data.</text>
</comment>
<evidence type="ECO:0000256" key="1">
    <source>
        <dbReference type="SAM" id="MobiDB-lite"/>
    </source>
</evidence>
<organism evidence="2 3">
    <name type="scientific">Ameca splendens</name>
    <dbReference type="NCBI Taxonomy" id="208324"/>
    <lineage>
        <taxon>Eukaryota</taxon>
        <taxon>Metazoa</taxon>
        <taxon>Chordata</taxon>
        <taxon>Craniata</taxon>
        <taxon>Vertebrata</taxon>
        <taxon>Euteleostomi</taxon>
        <taxon>Actinopterygii</taxon>
        <taxon>Neopterygii</taxon>
        <taxon>Teleostei</taxon>
        <taxon>Neoteleostei</taxon>
        <taxon>Acanthomorphata</taxon>
        <taxon>Ovalentaria</taxon>
        <taxon>Atherinomorphae</taxon>
        <taxon>Cyprinodontiformes</taxon>
        <taxon>Goodeidae</taxon>
        <taxon>Ameca</taxon>
    </lineage>
</organism>
<evidence type="ECO:0000313" key="3">
    <source>
        <dbReference type="Proteomes" id="UP001469553"/>
    </source>
</evidence>